<feature type="coiled-coil region" evidence="1">
    <location>
        <begin position="87"/>
        <end position="114"/>
    </location>
</feature>
<evidence type="ECO:0000256" key="1">
    <source>
        <dbReference type="SAM" id="Coils"/>
    </source>
</evidence>
<protein>
    <submittedName>
        <fullName evidence="3">Uncharacterized protein</fullName>
    </submittedName>
</protein>
<keyword evidence="1" id="KW-0175">Coiled coil</keyword>
<feature type="compositionally biased region" description="Basic residues" evidence="2">
    <location>
        <begin position="167"/>
        <end position="177"/>
    </location>
</feature>
<evidence type="ECO:0000313" key="4">
    <source>
        <dbReference type="Proteomes" id="UP000236655"/>
    </source>
</evidence>
<name>A0A2I7N9B9_9NEIS</name>
<dbReference type="Proteomes" id="UP000236655">
    <property type="component" value="Chromosome"/>
</dbReference>
<dbReference type="EMBL" id="CP024847">
    <property type="protein sequence ID" value="AUR53021.1"/>
    <property type="molecule type" value="Genomic_DNA"/>
</dbReference>
<dbReference type="KEGG" id="nba:CUN60_12200"/>
<gene>
    <name evidence="3" type="ORF">CUN60_12200</name>
</gene>
<sequence length="177" mass="19773">MKSQKYQVKVTFSCNRKTSPEKMTIKEGVENSRFMSLTVNKLSTKSRSSLVIIGSDYDTEFDIDDVELCADNIKDLKTPDSYTKEEYQLLSEQNKLLQKQNRELKKSLDNLLSGLKSAVNRIELIQDNVGAGVHLGVENLEKPLASRVKNSAADNEKSSPASGTQTKARRSKTKSIV</sequence>
<feature type="compositionally biased region" description="Polar residues" evidence="2">
    <location>
        <begin position="148"/>
        <end position="166"/>
    </location>
</feature>
<dbReference type="RefSeq" id="WP_102952307.1">
    <property type="nucleotide sequence ID" value="NZ_CP024847.1"/>
</dbReference>
<accession>A0A2I7N9B9</accession>
<proteinExistence type="predicted"/>
<dbReference type="AlphaFoldDB" id="A0A2I7N9B9"/>
<evidence type="ECO:0000256" key="2">
    <source>
        <dbReference type="SAM" id="MobiDB-lite"/>
    </source>
</evidence>
<evidence type="ECO:0000313" key="3">
    <source>
        <dbReference type="EMBL" id="AUR53021.1"/>
    </source>
</evidence>
<keyword evidence="4" id="KW-1185">Reference proteome</keyword>
<organism evidence="3 4">
    <name type="scientific">Aquella oligotrophica</name>
    <dbReference type="NCBI Taxonomy" id="2067065"/>
    <lineage>
        <taxon>Bacteria</taxon>
        <taxon>Pseudomonadati</taxon>
        <taxon>Pseudomonadota</taxon>
        <taxon>Betaproteobacteria</taxon>
        <taxon>Neisseriales</taxon>
        <taxon>Neisseriaceae</taxon>
        <taxon>Aquella</taxon>
    </lineage>
</organism>
<feature type="region of interest" description="Disordered" evidence="2">
    <location>
        <begin position="146"/>
        <end position="177"/>
    </location>
</feature>
<reference evidence="4" key="1">
    <citation type="submission" date="2017-11" db="EMBL/GenBank/DDBJ databases">
        <authorList>
            <person name="Chan K.G."/>
            <person name="Lee L.S."/>
        </authorList>
    </citation>
    <scope>NUCLEOTIDE SEQUENCE [LARGE SCALE GENOMIC DNA]</scope>
    <source>
        <strain evidence="4">DSM 100970</strain>
    </source>
</reference>